<dbReference type="PROSITE" id="PS00831">
    <property type="entry name" value="RIBOSOMAL_L27"/>
    <property type="match status" value="1"/>
</dbReference>
<dbReference type="SUPFAM" id="SSF110324">
    <property type="entry name" value="Ribosomal L27 protein-like"/>
    <property type="match status" value="1"/>
</dbReference>
<evidence type="ECO:0008006" key="3">
    <source>
        <dbReference type="Google" id="ProtNLM"/>
    </source>
</evidence>
<dbReference type="HAMAP" id="MF_00539">
    <property type="entry name" value="Ribosomal_bL27"/>
    <property type="match status" value="1"/>
</dbReference>
<proteinExistence type="inferred from homology"/>
<dbReference type="FunFam" id="2.40.50.100:FF:000038">
    <property type="entry name" value="50S ribosomal protein L27"/>
    <property type="match status" value="1"/>
</dbReference>
<dbReference type="Gene3D" id="2.40.50.100">
    <property type="match status" value="1"/>
</dbReference>
<dbReference type="GO" id="GO:0003735">
    <property type="term" value="F:structural constituent of ribosome"/>
    <property type="evidence" value="ECO:0007669"/>
    <property type="project" value="InterPro"/>
</dbReference>
<dbReference type="EMBL" id="PNBA02000009">
    <property type="protein sequence ID" value="KAG6413388.1"/>
    <property type="molecule type" value="Genomic_DNA"/>
</dbReference>
<sequence length="195" mass="21706">MINLLSPIWSSSSQRFLPQSLNEPQSPFPPASSIQVTFSSWKVLHRHSLHHRRLSIRDLISSTPVYNSATDVSGEGLSLVLRRWASKKTAGSTKNGRDSLPKNLGVKKFGGERVIPGNIIVRQRGTRFHPGNYVGMGRDHTLYALKEGCVKFERNKLTGRKWIHVEPKDGHELHPVYAKMSDIDAAAAAEMKTAA</sequence>
<evidence type="ECO:0000313" key="2">
    <source>
        <dbReference type="Proteomes" id="UP000298416"/>
    </source>
</evidence>
<dbReference type="Pfam" id="PF01016">
    <property type="entry name" value="Ribosomal_L27"/>
    <property type="match status" value="1"/>
</dbReference>
<gene>
    <name evidence="1" type="ORF">SASPL_126097</name>
</gene>
<dbReference type="GO" id="GO:0005840">
    <property type="term" value="C:ribosome"/>
    <property type="evidence" value="ECO:0007669"/>
    <property type="project" value="InterPro"/>
</dbReference>
<dbReference type="Proteomes" id="UP000298416">
    <property type="component" value="Unassembled WGS sequence"/>
</dbReference>
<accession>A0A8X8XK55</accession>
<reference evidence="1" key="2">
    <citation type="submission" date="2020-08" db="EMBL/GenBank/DDBJ databases">
        <title>Plant Genome Project.</title>
        <authorList>
            <person name="Zhang R.-G."/>
        </authorList>
    </citation>
    <scope>NUCLEOTIDE SEQUENCE</scope>
    <source>
        <strain evidence="1">Huo1</strain>
        <tissue evidence="1">Leaf</tissue>
    </source>
</reference>
<dbReference type="InterPro" id="IPR018261">
    <property type="entry name" value="Ribosomal_bL27_CS"/>
</dbReference>
<dbReference type="PANTHER" id="PTHR15893">
    <property type="entry name" value="RIBOSOMAL PROTEIN L27"/>
    <property type="match status" value="1"/>
</dbReference>
<dbReference type="GO" id="GO:0006412">
    <property type="term" value="P:translation"/>
    <property type="evidence" value="ECO:0007669"/>
    <property type="project" value="InterPro"/>
</dbReference>
<organism evidence="1">
    <name type="scientific">Salvia splendens</name>
    <name type="common">Scarlet sage</name>
    <dbReference type="NCBI Taxonomy" id="180675"/>
    <lineage>
        <taxon>Eukaryota</taxon>
        <taxon>Viridiplantae</taxon>
        <taxon>Streptophyta</taxon>
        <taxon>Embryophyta</taxon>
        <taxon>Tracheophyta</taxon>
        <taxon>Spermatophyta</taxon>
        <taxon>Magnoliopsida</taxon>
        <taxon>eudicotyledons</taxon>
        <taxon>Gunneridae</taxon>
        <taxon>Pentapetalae</taxon>
        <taxon>asterids</taxon>
        <taxon>lamiids</taxon>
        <taxon>Lamiales</taxon>
        <taxon>Lamiaceae</taxon>
        <taxon>Nepetoideae</taxon>
        <taxon>Mentheae</taxon>
        <taxon>Salviinae</taxon>
        <taxon>Salvia</taxon>
        <taxon>Salvia subgen. Calosphace</taxon>
        <taxon>core Calosphace</taxon>
    </lineage>
</organism>
<dbReference type="AlphaFoldDB" id="A0A8X8XK55"/>
<reference evidence="1" key="1">
    <citation type="submission" date="2018-01" db="EMBL/GenBank/DDBJ databases">
        <authorList>
            <person name="Mao J.F."/>
        </authorList>
    </citation>
    <scope>NUCLEOTIDE SEQUENCE</scope>
    <source>
        <strain evidence="1">Huo1</strain>
        <tissue evidence="1">Leaf</tissue>
    </source>
</reference>
<comment type="caution">
    <text evidence="1">The sequence shown here is derived from an EMBL/GenBank/DDBJ whole genome shotgun (WGS) entry which is preliminary data.</text>
</comment>
<evidence type="ECO:0000313" key="1">
    <source>
        <dbReference type="EMBL" id="KAG6413388.1"/>
    </source>
</evidence>
<dbReference type="PRINTS" id="PR00063">
    <property type="entry name" value="RIBOSOMALL27"/>
</dbReference>
<protein>
    <recommendedName>
        <fullName evidence="3">Large subunit ribosomal protein L27</fullName>
    </recommendedName>
</protein>
<name>A0A8X8XK55_SALSN</name>
<dbReference type="NCBIfam" id="TIGR00062">
    <property type="entry name" value="L27"/>
    <property type="match status" value="1"/>
</dbReference>
<dbReference type="PANTHER" id="PTHR15893:SF16">
    <property type="entry name" value="50S RIBOSOMAL PROTEIN L27"/>
    <property type="match status" value="1"/>
</dbReference>
<dbReference type="InterPro" id="IPR001684">
    <property type="entry name" value="Ribosomal_bL27"/>
</dbReference>
<keyword evidence="2" id="KW-1185">Reference proteome</keyword>